<protein>
    <submittedName>
        <fullName evidence="1">Str. FM013</fullName>
    </submittedName>
</protein>
<organism evidence="1 2">
    <name type="scientific">Penicillium camemberti (strain FM 013)</name>
    <dbReference type="NCBI Taxonomy" id="1429867"/>
    <lineage>
        <taxon>Eukaryota</taxon>
        <taxon>Fungi</taxon>
        <taxon>Dikarya</taxon>
        <taxon>Ascomycota</taxon>
        <taxon>Pezizomycotina</taxon>
        <taxon>Eurotiomycetes</taxon>
        <taxon>Eurotiomycetidae</taxon>
        <taxon>Eurotiales</taxon>
        <taxon>Aspergillaceae</taxon>
        <taxon>Penicillium</taxon>
    </lineage>
</organism>
<gene>
    <name evidence="1" type="ORF">PCAMFM013_S007g000473</name>
</gene>
<keyword evidence="2" id="KW-1185">Reference proteome</keyword>
<dbReference type="Proteomes" id="UP000053732">
    <property type="component" value="Unassembled WGS sequence"/>
</dbReference>
<evidence type="ECO:0000313" key="2">
    <source>
        <dbReference type="Proteomes" id="UP000053732"/>
    </source>
</evidence>
<dbReference type="AlphaFoldDB" id="A0A0G4P870"/>
<name>A0A0G4P870_PENC3</name>
<proteinExistence type="predicted"/>
<sequence length="258" mass="29248">MADSKSWFPKSLKKGKIIKLTEPVSSRWKIVEKVNEHVEQYEDTELHPSLASAKFLCRDASSPSNKKDVYLRIVQQIPSVKGEVSDHADREATEFTPPELKAYQTLKERKSPNTPKLLAWQQEIQDTSGPVPGGWITWIVFERVEGFPLGDEYGAGAFWEQSPDTQMTIRRVLVEEFSLAAKIGVLPADEGPYSAIWNDKTQTIHFVGFRDPEFFEAELPVAPDVVFQIFDIHEPPLTRETDPYFVMLRTGVIPGSDL</sequence>
<reference evidence="1 2" key="1">
    <citation type="journal article" date="2014" name="Nat. Commun.">
        <title>Multiple recent horizontal transfers of a large genomic region in cheese making fungi.</title>
        <authorList>
            <person name="Cheeseman K."/>
            <person name="Ropars J."/>
            <person name="Renault P."/>
            <person name="Dupont J."/>
            <person name="Gouzy J."/>
            <person name="Branca A."/>
            <person name="Abraham A.L."/>
            <person name="Ceppi M."/>
            <person name="Conseiller E."/>
            <person name="Debuchy R."/>
            <person name="Malagnac F."/>
            <person name="Goarin A."/>
            <person name="Silar P."/>
            <person name="Lacoste S."/>
            <person name="Sallet E."/>
            <person name="Bensimon A."/>
            <person name="Giraud T."/>
            <person name="Brygoo Y."/>
        </authorList>
    </citation>
    <scope>NUCLEOTIDE SEQUENCE [LARGE SCALE GENOMIC DNA]</scope>
    <source>
        <strain evidence="2">FM 013</strain>
    </source>
</reference>
<accession>A0A0G4P870</accession>
<evidence type="ECO:0000313" key="1">
    <source>
        <dbReference type="EMBL" id="CRL22492.1"/>
    </source>
</evidence>
<dbReference type="EMBL" id="HG793140">
    <property type="protein sequence ID" value="CRL22492.1"/>
    <property type="molecule type" value="Genomic_DNA"/>
</dbReference>